<dbReference type="EMBL" id="CM042887">
    <property type="protein sequence ID" value="KAI4329809.1"/>
    <property type="molecule type" value="Genomic_DNA"/>
</dbReference>
<name>A0ACB9N2H9_9MYRT</name>
<protein>
    <submittedName>
        <fullName evidence="1">Uncharacterized protein</fullName>
    </submittedName>
</protein>
<gene>
    <name evidence="1" type="ORF">MLD38_028154</name>
</gene>
<keyword evidence="2" id="KW-1185">Reference proteome</keyword>
<dbReference type="Proteomes" id="UP001057402">
    <property type="component" value="Chromosome 8"/>
</dbReference>
<proteinExistence type="predicted"/>
<comment type="caution">
    <text evidence="1">The sequence shown here is derived from an EMBL/GenBank/DDBJ whole genome shotgun (WGS) entry which is preliminary data.</text>
</comment>
<evidence type="ECO:0000313" key="2">
    <source>
        <dbReference type="Proteomes" id="UP001057402"/>
    </source>
</evidence>
<sequence length="113" mass="12979">MGFEVPPYTFLELPRHPAGSRRMKKLCDHRKRPKRFTRRKAAPAGPRKVVTTSRRSSVTITRRVRTLKSLVPNGESMDLEGLFRETADYITCLEMRVRAMQMVVDALTCSGDR</sequence>
<accession>A0ACB9N2H9</accession>
<reference evidence="2" key="1">
    <citation type="journal article" date="2023" name="Front. Plant Sci.">
        <title>Chromosomal-level genome assembly of Melastoma candidum provides insights into trichome evolution.</title>
        <authorList>
            <person name="Zhong Y."/>
            <person name="Wu W."/>
            <person name="Sun C."/>
            <person name="Zou P."/>
            <person name="Liu Y."/>
            <person name="Dai S."/>
            <person name="Zhou R."/>
        </authorList>
    </citation>
    <scope>NUCLEOTIDE SEQUENCE [LARGE SCALE GENOMIC DNA]</scope>
</reference>
<evidence type="ECO:0000313" key="1">
    <source>
        <dbReference type="EMBL" id="KAI4329809.1"/>
    </source>
</evidence>
<organism evidence="1 2">
    <name type="scientific">Melastoma candidum</name>
    <dbReference type="NCBI Taxonomy" id="119954"/>
    <lineage>
        <taxon>Eukaryota</taxon>
        <taxon>Viridiplantae</taxon>
        <taxon>Streptophyta</taxon>
        <taxon>Embryophyta</taxon>
        <taxon>Tracheophyta</taxon>
        <taxon>Spermatophyta</taxon>
        <taxon>Magnoliopsida</taxon>
        <taxon>eudicotyledons</taxon>
        <taxon>Gunneridae</taxon>
        <taxon>Pentapetalae</taxon>
        <taxon>rosids</taxon>
        <taxon>malvids</taxon>
        <taxon>Myrtales</taxon>
        <taxon>Melastomataceae</taxon>
        <taxon>Melastomatoideae</taxon>
        <taxon>Melastomateae</taxon>
        <taxon>Melastoma</taxon>
    </lineage>
</organism>